<reference evidence="1 2" key="1">
    <citation type="submission" date="2018-06" db="EMBL/GenBank/DDBJ databases">
        <title>Comparative genomics of Brasilonema spp. strains.</title>
        <authorList>
            <person name="Alvarenga D.O."/>
            <person name="Fiore M.F."/>
            <person name="Varani A.M."/>
        </authorList>
    </citation>
    <scope>NUCLEOTIDE SEQUENCE [LARGE SCALE GENOMIC DNA]</scope>
    <source>
        <strain evidence="1 2">SPC951</strain>
    </source>
</reference>
<protein>
    <submittedName>
        <fullName evidence="1">Uncharacterized protein</fullName>
    </submittedName>
</protein>
<comment type="caution">
    <text evidence="1">The sequence shown here is derived from an EMBL/GenBank/DDBJ whole genome shotgun (WGS) entry which is preliminary data.</text>
</comment>
<sequence>MQIEFYSSVSYLPGYTKLQLTTVNRSVLRAPGAQEQRQNCFSHYRNIGNALSSKSMIANKVDCPTA</sequence>
<organism evidence="1 2">
    <name type="scientific">Brasilonema bromeliae SPC951</name>
    <dbReference type="NCBI Taxonomy" id="385972"/>
    <lineage>
        <taxon>Bacteria</taxon>
        <taxon>Bacillati</taxon>
        <taxon>Cyanobacteriota</taxon>
        <taxon>Cyanophyceae</taxon>
        <taxon>Nostocales</taxon>
        <taxon>Scytonemataceae</taxon>
        <taxon>Brasilonema</taxon>
        <taxon>Bromeliae group (in: Brasilonema)</taxon>
    </lineage>
</organism>
<dbReference type="EMBL" id="QMEB01000002">
    <property type="protein sequence ID" value="NMG18021.1"/>
    <property type="molecule type" value="Genomic_DNA"/>
</dbReference>
<dbReference type="RefSeq" id="WP_339381526.1">
    <property type="nucleotide sequence ID" value="NZ_CAWPJE010000205.1"/>
</dbReference>
<dbReference type="Proteomes" id="UP000718564">
    <property type="component" value="Unassembled WGS sequence"/>
</dbReference>
<evidence type="ECO:0000313" key="1">
    <source>
        <dbReference type="EMBL" id="NMG18021.1"/>
    </source>
</evidence>
<name>A0ABX1P163_9CYAN</name>
<accession>A0ABX1P163</accession>
<gene>
    <name evidence="1" type="ORF">DP116_00635</name>
</gene>
<evidence type="ECO:0000313" key="2">
    <source>
        <dbReference type="Proteomes" id="UP000718564"/>
    </source>
</evidence>
<keyword evidence="2" id="KW-1185">Reference proteome</keyword>
<proteinExistence type="predicted"/>